<sequence>MLALVESPRKPVVEGTSPYLAIDTTPRAQVTSSVLDLPPMKLGHKIGFRYPGTEEDDILLESPSKPSRNRSSPRIISNIVIGQSPELVSDEDTLSDSSIGTSGLISPTSELSPFSPIVPESIADKNDSKANLCDSPPIKDYYGKGTHEEDALSENMIDIPLRISGDDILPFFQSPQKRGHAADSRVHSLKRSCREIEVDSIPPKSILKLPKGPDALNFVVTSTNGSIIDATIFATEINSCVENIPLPKSIWEKVTIPVNVQVKENFKRGKGKMIGGYYDFEEDPISDKGLDNCESNEPEEDAAIIRGYDFHEQVPSSSGRDGGFISKKRRDIFKKKVQKRTKILRWADFV</sequence>
<gene>
    <name evidence="2" type="ORF">LAFE_0A03378G</name>
</gene>
<organism evidence="2 3">
    <name type="scientific">Lachancea fermentati</name>
    <name type="common">Zygosaccharomyces fermentati</name>
    <dbReference type="NCBI Taxonomy" id="4955"/>
    <lineage>
        <taxon>Eukaryota</taxon>
        <taxon>Fungi</taxon>
        <taxon>Dikarya</taxon>
        <taxon>Ascomycota</taxon>
        <taxon>Saccharomycotina</taxon>
        <taxon>Saccharomycetes</taxon>
        <taxon>Saccharomycetales</taxon>
        <taxon>Saccharomycetaceae</taxon>
        <taxon>Lachancea</taxon>
    </lineage>
</organism>
<dbReference type="AlphaFoldDB" id="A0A1G4M6I8"/>
<feature type="compositionally biased region" description="Polar residues" evidence="1">
    <location>
        <begin position="95"/>
        <end position="112"/>
    </location>
</feature>
<proteinExistence type="predicted"/>
<dbReference type="Proteomes" id="UP000190831">
    <property type="component" value="Chromosome A"/>
</dbReference>
<accession>A0A1G4M6I8</accession>
<reference evidence="2 3" key="1">
    <citation type="submission" date="2016-03" db="EMBL/GenBank/DDBJ databases">
        <authorList>
            <person name="Devillers H."/>
        </authorList>
    </citation>
    <scope>NUCLEOTIDE SEQUENCE [LARGE SCALE GENOMIC DNA]</scope>
    <source>
        <strain evidence="2">CBS 6772</strain>
    </source>
</reference>
<dbReference type="OrthoDB" id="3981230at2759"/>
<dbReference type="OMA" id="NTHVKEH"/>
<protein>
    <submittedName>
        <fullName evidence="2">LAFE_0A03378g1_1</fullName>
    </submittedName>
</protein>
<name>A0A1G4M6I8_LACFM</name>
<dbReference type="EMBL" id="LT598487">
    <property type="protein sequence ID" value="SCV99447.1"/>
    <property type="molecule type" value="Genomic_DNA"/>
</dbReference>
<evidence type="ECO:0000313" key="3">
    <source>
        <dbReference type="Proteomes" id="UP000190831"/>
    </source>
</evidence>
<feature type="region of interest" description="Disordered" evidence="1">
    <location>
        <begin position="87"/>
        <end position="120"/>
    </location>
</feature>
<keyword evidence="3" id="KW-1185">Reference proteome</keyword>
<evidence type="ECO:0000256" key="1">
    <source>
        <dbReference type="SAM" id="MobiDB-lite"/>
    </source>
</evidence>
<evidence type="ECO:0000313" key="2">
    <source>
        <dbReference type="EMBL" id="SCV99447.1"/>
    </source>
</evidence>